<keyword evidence="2" id="KW-1185">Reference proteome</keyword>
<sequence>MLIPDTLMTQLVQNGHAHRDNPGLDPRPVVKLFTPDGGAAWLLSQVDPEDNDLAYGLCDLGQGTPELGYVSLTELASVKGPLGLAIERDWSFRAELSISEYARRAVALGTIRD</sequence>
<protein>
    <submittedName>
        <fullName evidence="1">Uncharacterized protein</fullName>
    </submittedName>
</protein>
<dbReference type="AlphaFoldDB" id="A0A7W9CK73"/>
<organism evidence="1 2">
    <name type="scientific">Brevundimonas variabilis</name>
    <dbReference type="NCBI Taxonomy" id="74312"/>
    <lineage>
        <taxon>Bacteria</taxon>
        <taxon>Pseudomonadati</taxon>
        <taxon>Pseudomonadota</taxon>
        <taxon>Alphaproteobacteria</taxon>
        <taxon>Caulobacterales</taxon>
        <taxon>Caulobacteraceae</taxon>
        <taxon>Brevundimonas</taxon>
    </lineage>
</organism>
<evidence type="ECO:0000313" key="1">
    <source>
        <dbReference type="EMBL" id="MBB5747061.1"/>
    </source>
</evidence>
<accession>A0A7W9CK73</accession>
<dbReference type="InterPro" id="IPR021341">
    <property type="entry name" value="DUF2958"/>
</dbReference>
<dbReference type="Proteomes" id="UP000545037">
    <property type="component" value="Unassembled WGS sequence"/>
</dbReference>
<dbReference type="EMBL" id="JACHOR010000004">
    <property type="protein sequence ID" value="MBB5747061.1"/>
    <property type="molecule type" value="Genomic_DNA"/>
</dbReference>
<proteinExistence type="predicted"/>
<name>A0A7W9CK73_9CAUL</name>
<dbReference type="RefSeq" id="WP_183214010.1">
    <property type="nucleotide sequence ID" value="NZ_JACHOR010000004.1"/>
</dbReference>
<dbReference type="Pfam" id="PF11171">
    <property type="entry name" value="DUF2958"/>
    <property type="match status" value="1"/>
</dbReference>
<comment type="caution">
    <text evidence="1">The sequence shown here is derived from an EMBL/GenBank/DDBJ whole genome shotgun (WGS) entry which is preliminary data.</text>
</comment>
<evidence type="ECO:0000313" key="2">
    <source>
        <dbReference type="Proteomes" id="UP000545037"/>
    </source>
</evidence>
<gene>
    <name evidence="1" type="ORF">GGR13_002668</name>
</gene>
<reference evidence="1 2" key="1">
    <citation type="submission" date="2020-08" db="EMBL/GenBank/DDBJ databases">
        <title>Genomic Encyclopedia of Type Strains, Phase IV (KMG-IV): sequencing the most valuable type-strain genomes for metagenomic binning, comparative biology and taxonomic classification.</title>
        <authorList>
            <person name="Goeker M."/>
        </authorList>
    </citation>
    <scope>NUCLEOTIDE SEQUENCE [LARGE SCALE GENOMIC DNA]</scope>
    <source>
        <strain evidence="1 2">DSM 4737</strain>
    </source>
</reference>